<dbReference type="Proteomes" id="UP001371456">
    <property type="component" value="Unassembled WGS sequence"/>
</dbReference>
<dbReference type="AlphaFoldDB" id="A0AAN8Y007"/>
<keyword evidence="2" id="KW-1185">Reference proteome</keyword>
<proteinExistence type="predicted"/>
<gene>
    <name evidence="1" type="ORF">RDI58_029025</name>
</gene>
<evidence type="ECO:0000313" key="2">
    <source>
        <dbReference type="Proteomes" id="UP001371456"/>
    </source>
</evidence>
<name>A0AAN8Y007_SOLBU</name>
<sequence>MVCCLTLQLHEFVYVLAEQDKKLVAYLDDIYEDSTCNRTIVEWVLTAKLAPADAFGARISGRSILRPSPMSNTGKMTWAVNIECIVDVWWHNGWWRKTRGIFGRGDLPHSQEWLGDGWRNLKGRPELVSALVAFKFNQVIDELCYNEQEQTSIFDGHELFDPCKNISNGIITRLVVGQEKKIKDP</sequence>
<accession>A0AAN8Y007</accession>
<dbReference type="EMBL" id="JBANQN010000012">
    <property type="protein sequence ID" value="KAK6773787.1"/>
    <property type="molecule type" value="Genomic_DNA"/>
</dbReference>
<protein>
    <submittedName>
        <fullName evidence="1">Uncharacterized protein</fullName>
    </submittedName>
</protein>
<comment type="caution">
    <text evidence="1">The sequence shown here is derived from an EMBL/GenBank/DDBJ whole genome shotgun (WGS) entry which is preliminary data.</text>
</comment>
<evidence type="ECO:0000313" key="1">
    <source>
        <dbReference type="EMBL" id="KAK6773787.1"/>
    </source>
</evidence>
<organism evidence="1 2">
    <name type="scientific">Solanum bulbocastanum</name>
    <name type="common">Wild potato</name>
    <dbReference type="NCBI Taxonomy" id="147425"/>
    <lineage>
        <taxon>Eukaryota</taxon>
        <taxon>Viridiplantae</taxon>
        <taxon>Streptophyta</taxon>
        <taxon>Embryophyta</taxon>
        <taxon>Tracheophyta</taxon>
        <taxon>Spermatophyta</taxon>
        <taxon>Magnoliopsida</taxon>
        <taxon>eudicotyledons</taxon>
        <taxon>Gunneridae</taxon>
        <taxon>Pentapetalae</taxon>
        <taxon>asterids</taxon>
        <taxon>lamiids</taxon>
        <taxon>Solanales</taxon>
        <taxon>Solanaceae</taxon>
        <taxon>Solanoideae</taxon>
        <taxon>Solaneae</taxon>
        <taxon>Solanum</taxon>
    </lineage>
</organism>
<reference evidence="1 2" key="1">
    <citation type="submission" date="2024-02" db="EMBL/GenBank/DDBJ databases">
        <title>de novo genome assembly of Solanum bulbocastanum strain 11H21.</title>
        <authorList>
            <person name="Hosaka A.J."/>
        </authorList>
    </citation>
    <scope>NUCLEOTIDE SEQUENCE [LARGE SCALE GENOMIC DNA]</scope>
    <source>
        <tissue evidence="1">Young leaves</tissue>
    </source>
</reference>